<dbReference type="AlphaFoldDB" id="A0A918QAG4"/>
<feature type="transmembrane region" description="Helical" evidence="1">
    <location>
        <begin position="115"/>
        <end position="134"/>
    </location>
</feature>
<sequence length="141" mass="14787">MTDFTDAGEALDRAAETEAETRRRADWYTRYLMVFAAGQLVLVPMALLWKGLLAALVFAVLNLLLMAGLSVYAARQRAVLRGFGARHGSVIGGWAAAFALAIALGTSAYEGSVGFAAVAAVWCALPPATAAWGGRRRAAAA</sequence>
<keyword evidence="3" id="KW-1185">Reference proteome</keyword>
<evidence type="ECO:0000313" key="3">
    <source>
        <dbReference type="Proteomes" id="UP000630936"/>
    </source>
</evidence>
<reference evidence="2" key="2">
    <citation type="submission" date="2020-09" db="EMBL/GenBank/DDBJ databases">
        <authorList>
            <person name="Sun Q."/>
            <person name="Ohkuma M."/>
        </authorList>
    </citation>
    <scope>NUCLEOTIDE SEQUENCE</scope>
    <source>
        <strain evidence="2">JCM 4988</strain>
    </source>
</reference>
<reference evidence="2" key="1">
    <citation type="journal article" date="2014" name="Int. J. Syst. Evol. Microbiol.">
        <title>Complete genome sequence of Corynebacterium casei LMG S-19264T (=DSM 44701T), isolated from a smear-ripened cheese.</title>
        <authorList>
            <consortium name="US DOE Joint Genome Institute (JGI-PGF)"/>
            <person name="Walter F."/>
            <person name="Albersmeier A."/>
            <person name="Kalinowski J."/>
            <person name="Ruckert C."/>
        </authorList>
    </citation>
    <scope>NUCLEOTIDE SEQUENCE</scope>
    <source>
        <strain evidence="2">JCM 4988</strain>
    </source>
</reference>
<feature type="transmembrane region" description="Helical" evidence="1">
    <location>
        <begin position="31"/>
        <end position="49"/>
    </location>
</feature>
<evidence type="ECO:0000256" key="1">
    <source>
        <dbReference type="SAM" id="Phobius"/>
    </source>
</evidence>
<name>A0A918QAG4_9ACTN</name>
<comment type="caution">
    <text evidence="2">The sequence shown here is derived from an EMBL/GenBank/DDBJ whole genome shotgun (WGS) entry which is preliminary data.</text>
</comment>
<accession>A0A918QAG4</accession>
<dbReference type="Proteomes" id="UP000630936">
    <property type="component" value="Unassembled WGS sequence"/>
</dbReference>
<feature type="transmembrane region" description="Helical" evidence="1">
    <location>
        <begin position="55"/>
        <end position="75"/>
    </location>
</feature>
<proteinExistence type="predicted"/>
<keyword evidence="1" id="KW-0472">Membrane</keyword>
<protein>
    <submittedName>
        <fullName evidence="2">Uncharacterized protein</fullName>
    </submittedName>
</protein>
<organism evidence="2 3">
    <name type="scientific">Streptomyces inusitatus</name>
    <dbReference type="NCBI Taxonomy" id="68221"/>
    <lineage>
        <taxon>Bacteria</taxon>
        <taxon>Bacillati</taxon>
        <taxon>Actinomycetota</taxon>
        <taxon>Actinomycetes</taxon>
        <taxon>Kitasatosporales</taxon>
        <taxon>Streptomycetaceae</taxon>
        <taxon>Streptomyces</taxon>
    </lineage>
</organism>
<dbReference type="EMBL" id="BMWG01000010">
    <property type="protein sequence ID" value="GGZ38076.1"/>
    <property type="molecule type" value="Genomic_DNA"/>
</dbReference>
<keyword evidence="1" id="KW-0812">Transmembrane</keyword>
<evidence type="ECO:0000313" key="2">
    <source>
        <dbReference type="EMBL" id="GGZ38076.1"/>
    </source>
</evidence>
<gene>
    <name evidence="2" type="ORF">GCM10010387_35160</name>
</gene>
<keyword evidence="1" id="KW-1133">Transmembrane helix</keyword>
<dbReference type="RefSeq" id="WP_190124050.1">
    <property type="nucleotide sequence ID" value="NZ_BMWG01000010.1"/>
</dbReference>
<feature type="transmembrane region" description="Helical" evidence="1">
    <location>
        <begin position="87"/>
        <end position="109"/>
    </location>
</feature>